<accession>A0A6F8YCW9</accession>
<organism evidence="8 9">
    <name type="scientific">Phytohabitans suffuscus</name>
    <dbReference type="NCBI Taxonomy" id="624315"/>
    <lineage>
        <taxon>Bacteria</taxon>
        <taxon>Bacillati</taxon>
        <taxon>Actinomycetota</taxon>
        <taxon>Actinomycetes</taxon>
        <taxon>Micromonosporales</taxon>
        <taxon>Micromonosporaceae</taxon>
    </lineage>
</organism>
<dbReference type="Pfam" id="PF02653">
    <property type="entry name" value="BPD_transp_2"/>
    <property type="match status" value="1"/>
</dbReference>
<dbReference type="PANTHER" id="PTHR30482">
    <property type="entry name" value="HIGH-AFFINITY BRANCHED-CHAIN AMINO ACID TRANSPORT SYSTEM PERMEASE"/>
    <property type="match status" value="1"/>
</dbReference>
<evidence type="ECO:0000256" key="2">
    <source>
        <dbReference type="ARBA" id="ARBA00022475"/>
    </source>
</evidence>
<evidence type="ECO:0000256" key="3">
    <source>
        <dbReference type="ARBA" id="ARBA00022692"/>
    </source>
</evidence>
<feature type="transmembrane region" description="Helical" evidence="7">
    <location>
        <begin position="249"/>
        <end position="274"/>
    </location>
</feature>
<evidence type="ECO:0000256" key="5">
    <source>
        <dbReference type="ARBA" id="ARBA00023136"/>
    </source>
</evidence>
<feature type="transmembrane region" description="Helical" evidence="7">
    <location>
        <begin position="117"/>
        <end position="140"/>
    </location>
</feature>
<reference evidence="8 9" key="1">
    <citation type="submission" date="2020-03" db="EMBL/GenBank/DDBJ databases">
        <title>Whole genome shotgun sequence of Phytohabitans suffuscus NBRC 105367.</title>
        <authorList>
            <person name="Komaki H."/>
            <person name="Tamura T."/>
        </authorList>
    </citation>
    <scope>NUCLEOTIDE SEQUENCE [LARGE SCALE GENOMIC DNA]</scope>
    <source>
        <strain evidence="8 9">NBRC 105367</strain>
    </source>
</reference>
<name>A0A6F8YCW9_9ACTN</name>
<feature type="transmembrane region" description="Helical" evidence="7">
    <location>
        <begin position="59"/>
        <end position="79"/>
    </location>
</feature>
<dbReference type="KEGG" id="psuu:Psuf_011820"/>
<keyword evidence="9" id="KW-1185">Reference proteome</keyword>
<gene>
    <name evidence="8" type="ORF">Psuf_011820</name>
</gene>
<keyword evidence="3 7" id="KW-0812">Transmembrane</keyword>
<keyword evidence="2" id="KW-1003">Cell membrane</keyword>
<feature type="transmembrane region" description="Helical" evidence="7">
    <location>
        <begin position="6"/>
        <end position="25"/>
    </location>
</feature>
<evidence type="ECO:0000313" key="8">
    <source>
        <dbReference type="EMBL" id="BCB83869.1"/>
    </source>
</evidence>
<dbReference type="GO" id="GO:0005886">
    <property type="term" value="C:plasma membrane"/>
    <property type="evidence" value="ECO:0007669"/>
    <property type="project" value="UniProtKB-SubCell"/>
</dbReference>
<feature type="transmembrane region" description="Helical" evidence="7">
    <location>
        <begin position="32"/>
        <end position="53"/>
    </location>
</feature>
<comment type="subcellular location">
    <subcellularLocation>
        <location evidence="1">Cell membrane</location>
        <topology evidence="1">Multi-pass membrane protein</topology>
    </subcellularLocation>
</comment>
<dbReference type="AlphaFoldDB" id="A0A6F8YCW9"/>
<dbReference type="RefSeq" id="WP_173154660.1">
    <property type="nucleotide sequence ID" value="NZ_AP022871.1"/>
</dbReference>
<dbReference type="CDD" id="cd06581">
    <property type="entry name" value="TM_PBP1_LivM_like"/>
    <property type="match status" value="1"/>
</dbReference>
<dbReference type="EMBL" id="AP022871">
    <property type="protein sequence ID" value="BCB83869.1"/>
    <property type="molecule type" value="Genomic_DNA"/>
</dbReference>
<dbReference type="PANTHER" id="PTHR30482:SF20">
    <property type="entry name" value="HIGH-AFFINITY BRANCHED-CHAIN AMINO ACID TRANSPORT SYSTEM PERMEASE PROTEIN LIVM"/>
    <property type="match status" value="1"/>
</dbReference>
<feature type="transmembrane region" description="Helical" evidence="7">
    <location>
        <begin position="86"/>
        <end position="105"/>
    </location>
</feature>
<feature type="region of interest" description="Disordered" evidence="6">
    <location>
        <begin position="288"/>
        <end position="321"/>
    </location>
</feature>
<evidence type="ECO:0000256" key="6">
    <source>
        <dbReference type="SAM" id="MobiDB-lite"/>
    </source>
</evidence>
<dbReference type="Proteomes" id="UP000503011">
    <property type="component" value="Chromosome"/>
</dbReference>
<dbReference type="InterPro" id="IPR001851">
    <property type="entry name" value="ABC_transp_permease"/>
</dbReference>
<keyword evidence="4 7" id="KW-1133">Transmembrane helix</keyword>
<dbReference type="InterPro" id="IPR043428">
    <property type="entry name" value="LivM-like"/>
</dbReference>
<reference evidence="8 9" key="2">
    <citation type="submission" date="2020-03" db="EMBL/GenBank/DDBJ databases">
        <authorList>
            <person name="Ichikawa N."/>
            <person name="Kimura A."/>
            <person name="Kitahashi Y."/>
            <person name="Uohara A."/>
        </authorList>
    </citation>
    <scope>NUCLEOTIDE SEQUENCE [LARGE SCALE GENOMIC DNA]</scope>
    <source>
        <strain evidence="8 9">NBRC 105367</strain>
    </source>
</reference>
<proteinExistence type="predicted"/>
<feature type="transmembrane region" description="Helical" evidence="7">
    <location>
        <begin position="224"/>
        <end position="243"/>
    </location>
</feature>
<keyword evidence="5 7" id="KW-0472">Membrane</keyword>
<evidence type="ECO:0000256" key="4">
    <source>
        <dbReference type="ARBA" id="ARBA00022989"/>
    </source>
</evidence>
<feature type="transmembrane region" description="Helical" evidence="7">
    <location>
        <begin position="175"/>
        <end position="192"/>
    </location>
</feature>
<dbReference type="GO" id="GO:0015658">
    <property type="term" value="F:branched-chain amino acid transmembrane transporter activity"/>
    <property type="evidence" value="ECO:0007669"/>
    <property type="project" value="InterPro"/>
</dbReference>
<protein>
    <submittedName>
        <fullName evidence="8">Branched-chain amino acid ABC transporter permease</fullName>
    </submittedName>
</protein>
<evidence type="ECO:0000256" key="7">
    <source>
        <dbReference type="SAM" id="Phobius"/>
    </source>
</evidence>
<evidence type="ECO:0000313" key="9">
    <source>
        <dbReference type="Proteomes" id="UP000503011"/>
    </source>
</evidence>
<evidence type="ECO:0000256" key="1">
    <source>
        <dbReference type="ARBA" id="ARBA00004651"/>
    </source>
</evidence>
<sequence>MSSWYFSHLTLIQGMLISIPLALSVQIALRSGVFSFASIGFYGVGAYGTGILTMRGWPVLPAMLLMIVASGVVAYLMSAPLIRLRGLYLGMVTFAFDLILTVVATNGGELTGGALGLLGVPLGMGTGGLLAAALVAIVLVSQLERRSVGRALVGIKASEELVMSVGVDLKSRKRTVFAISAALGALSGSLYVSTFSTVSPTSAGFTLIITTLTMAVIGGTSSWIGAVIGTVIITWLPTMAATIGEYQHLVYGVVLVLVVMYAPEGVLGALRWLWRRLAPKVRMARPSGGAALAATGPPGGPPPDRGAEAEAEPVPADRVKG</sequence>